<dbReference type="eggNOG" id="COG0456">
    <property type="taxonomic scope" value="Bacteria"/>
</dbReference>
<reference evidence="2" key="1">
    <citation type="journal article" date="2014" name="Genome Announc.">
        <title>Draft Genome Sequence of Lactobacillus oryzae Strain SG293T.</title>
        <authorList>
            <person name="Tanizawa Y."/>
            <person name="Fujisawa T."/>
            <person name="Mochizuki T."/>
            <person name="Kaminuma E."/>
            <person name="Nakamura Y."/>
            <person name="Tohno M."/>
        </authorList>
    </citation>
    <scope>NUCLEOTIDE SEQUENCE [LARGE SCALE GENOMIC DNA]</scope>
    <source>
        <strain evidence="2">SG293</strain>
    </source>
</reference>
<dbReference type="OrthoDB" id="9796381at2"/>
<name>A0A081BHE7_9LACO</name>
<keyword evidence="2" id="KW-0808">Transferase</keyword>
<dbReference type="Gene3D" id="3.40.630.30">
    <property type="match status" value="1"/>
</dbReference>
<keyword evidence="3" id="KW-1185">Reference proteome</keyword>
<comment type="caution">
    <text evidence="2">The sequence shown here is derived from an EMBL/GenBank/DDBJ whole genome shotgun (WGS) entry which is preliminary data.</text>
</comment>
<proteinExistence type="predicted"/>
<accession>A0A081BHE7</accession>
<dbReference type="EMBL" id="BBJM01000007">
    <property type="protein sequence ID" value="GAK47465.1"/>
    <property type="molecule type" value="Genomic_DNA"/>
</dbReference>
<dbReference type="SUPFAM" id="SSF55729">
    <property type="entry name" value="Acyl-CoA N-acyltransferases (Nat)"/>
    <property type="match status" value="1"/>
</dbReference>
<organism evidence="2 3">
    <name type="scientific">Secundilactobacillus oryzae JCM 18671</name>
    <dbReference type="NCBI Taxonomy" id="1291743"/>
    <lineage>
        <taxon>Bacteria</taxon>
        <taxon>Bacillati</taxon>
        <taxon>Bacillota</taxon>
        <taxon>Bacilli</taxon>
        <taxon>Lactobacillales</taxon>
        <taxon>Lactobacillaceae</taxon>
        <taxon>Secundilactobacillus</taxon>
    </lineage>
</organism>
<dbReference type="CDD" id="cd04301">
    <property type="entry name" value="NAT_SF"/>
    <property type="match status" value="1"/>
</dbReference>
<dbReference type="InterPro" id="IPR000182">
    <property type="entry name" value="GNAT_dom"/>
</dbReference>
<feature type="domain" description="N-acetyltransferase" evidence="1">
    <location>
        <begin position="4"/>
        <end position="175"/>
    </location>
</feature>
<dbReference type="InterPro" id="IPR016181">
    <property type="entry name" value="Acyl_CoA_acyltransferase"/>
</dbReference>
<evidence type="ECO:0000313" key="2">
    <source>
        <dbReference type="EMBL" id="GAK47465.1"/>
    </source>
</evidence>
<evidence type="ECO:0000259" key="1">
    <source>
        <dbReference type="PROSITE" id="PS51186"/>
    </source>
</evidence>
<dbReference type="PROSITE" id="PS51186">
    <property type="entry name" value="GNAT"/>
    <property type="match status" value="1"/>
</dbReference>
<protein>
    <submittedName>
        <fullName evidence="2">N-acetyltransferase GCN5</fullName>
    </submittedName>
</protein>
<dbReference type="Proteomes" id="UP000028700">
    <property type="component" value="Unassembled WGS sequence"/>
</dbReference>
<dbReference type="Pfam" id="PF00583">
    <property type="entry name" value="Acetyltransf_1"/>
    <property type="match status" value="1"/>
</dbReference>
<sequence length="175" mass="19539">MSATYLRQATMADLPAIISIISDAKAYLKEQNINQWQSGYPFDSDIEMDIKDGISYVLIIDGKVAGTAAIHQGLDRNYLEIQDGEWVNGTFAKYTAIHRIALSGAFRGQHLSEKLMSGVVTISSTLGYKDIRIDTHPKNLGMQHVITSNGFTKRGVIHMQDESDPERYAYQLIID</sequence>
<dbReference type="RefSeq" id="WP_034526799.1">
    <property type="nucleotide sequence ID" value="NZ_BBAZ01000006.1"/>
</dbReference>
<dbReference type="GO" id="GO:0016747">
    <property type="term" value="F:acyltransferase activity, transferring groups other than amino-acyl groups"/>
    <property type="evidence" value="ECO:0007669"/>
    <property type="project" value="InterPro"/>
</dbReference>
<dbReference type="AlphaFoldDB" id="A0A081BHE7"/>
<gene>
    <name evidence="2" type="ORF">LOSG293_070040</name>
</gene>
<evidence type="ECO:0000313" key="3">
    <source>
        <dbReference type="Proteomes" id="UP000028700"/>
    </source>
</evidence>